<evidence type="ECO:0000313" key="2">
    <source>
        <dbReference type="Proteomes" id="UP000003919"/>
    </source>
</evidence>
<proteinExistence type="predicted"/>
<dbReference type="HOGENOM" id="CLU_730838_0_0_10"/>
<gene>
    <name evidence="1" type="ORF">ALPR1_08373</name>
</gene>
<keyword evidence="2" id="KW-1185">Reference proteome</keyword>
<accession>A3I1F9</accession>
<organism evidence="1 2">
    <name type="scientific">Algoriphagus machipongonensis</name>
    <dbReference type="NCBI Taxonomy" id="388413"/>
    <lineage>
        <taxon>Bacteria</taxon>
        <taxon>Pseudomonadati</taxon>
        <taxon>Bacteroidota</taxon>
        <taxon>Cytophagia</taxon>
        <taxon>Cytophagales</taxon>
        <taxon>Cyclobacteriaceae</taxon>
        <taxon>Algoriphagus</taxon>
    </lineage>
</organism>
<evidence type="ECO:0008006" key="3">
    <source>
        <dbReference type="Google" id="ProtNLM"/>
    </source>
</evidence>
<dbReference type="Proteomes" id="UP000003919">
    <property type="component" value="Chromosome"/>
</dbReference>
<dbReference type="EMBL" id="CM001023">
    <property type="protein sequence ID" value="EAZ79625.1"/>
    <property type="molecule type" value="Genomic_DNA"/>
</dbReference>
<comment type="caution">
    <text evidence="1">The sequence shown here is derived from an EMBL/GenBank/DDBJ whole genome shotgun (WGS) entry which is preliminary data.</text>
</comment>
<name>A3I1F9_9BACT</name>
<sequence length="389" mass="43735">MNMSQKLLPSLIILSIILGVSCSSKESVKTEENYSLVKVDSFQVDNFTRIAIRDYSPEENIYLGYASVEDDILEISATGKILKRVNKKGDGPGKYGNWNPMALAFGPNGQRIVELPFQVVAYDSDFNPVHSQNIMSPLPIRTNLPLGKTPYYQSEDSTFLLVGPSNYLTASHLIRDQEGKDTLQNFYKLHLQTGAAEMVIPYDENSIYSQSNNLYAGLMGKSFFIDHKSHELALIQDLDPQILIYSLPDLNFKESIPVEYSEFKVQNPVPIGTGFDNPQVTNLSRLSARNQNLLNFGDGLYLLQYFTGISDAEYESRTSEDAPYFGTQDASEKRILIFKDGKQLPMELPGISGALVTTLPDKKLLVQEPENTETEEEFTRFSIYQLQTN</sequence>
<dbReference type="PROSITE" id="PS51257">
    <property type="entry name" value="PROKAR_LIPOPROTEIN"/>
    <property type="match status" value="1"/>
</dbReference>
<dbReference type="AlphaFoldDB" id="A3I1F9"/>
<protein>
    <recommendedName>
        <fullName evidence="3">Lipoprotein</fullName>
    </recommendedName>
</protein>
<evidence type="ECO:0000313" key="1">
    <source>
        <dbReference type="EMBL" id="EAZ79625.1"/>
    </source>
</evidence>
<dbReference type="EMBL" id="AAXU02000001">
    <property type="protein sequence ID" value="EAZ79625.1"/>
    <property type="molecule type" value="Genomic_DNA"/>
</dbReference>
<dbReference type="STRING" id="388413.ALPR1_08373"/>
<reference evidence="1 2" key="1">
    <citation type="journal article" date="2011" name="J. Bacteriol.">
        <title>Complete genome sequence of Algoriphagus sp. PR1, bacterial prey of a colony-forming choanoflagellate.</title>
        <authorList>
            <person name="Alegado R.A."/>
            <person name="Ferriera S."/>
            <person name="Nusbaum C."/>
            <person name="Young S.K."/>
            <person name="Zeng Q."/>
            <person name="Imamovic A."/>
            <person name="Fairclough S.R."/>
            <person name="King N."/>
        </authorList>
    </citation>
    <scope>NUCLEOTIDE SEQUENCE [LARGE SCALE GENOMIC DNA]</scope>
    <source>
        <strain evidence="1 2">PR1</strain>
    </source>
</reference>